<feature type="transmembrane region" description="Helical" evidence="2">
    <location>
        <begin position="158"/>
        <end position="177"/>
    </location>
</feature>
<feature type="compositionally biased region" description="Low complexity" evidence="1">
    <location>
        <begin position="7"/>
        <end position="20"/>
    </location>
</feature>
<keyword evidence="2" id="KW-1133">Transmembrane helix</keyword>
<evidence type="ECO:0000313" key="4">
    <source>
        <dbReference type="Proteomes" id="UP000435648"/>
    </source>
</evidence>
<evidence type="ECO:0000313" key="3">
    <source>
        <dbReference type="EMBL" id="QGZ33418.1"/>
    </source>
</evidence>
<dbReference type="EMBL" id="CP046908">
    <property type="protein sequence ID" value="QGZ33418.1"/>
    <property type="molecule type" value="Genomic_DNA"/>
</dbReference>
<feature type="transmembrane region" description="Helical" evidence="2">
    <location>
        <begin position="252"/>
        <end position="270"/>
    </location>
</feature>
<keyword evidence="2" id="KW-0812">Transmembrane</keyword>
<feature type="transmembrane region" description="Helical" evidence="2">
    <location>
        <begin position="127"/>
        <end position="146"/>
    </location>
</feature>
<feature type="transmembrane region" description="Helical" evidence="2">
    <location>
        <begin position="183"/>
        <end position="207"/>
    </location>
</feature>
<evidence type="ECO:0000256" key="2">
    <source>
        <dbReference type="SAM" id="Phobius"/>
    </source>
</evidence>
<keyword evidence="2" id="KW-0472">Membrane</keyword>
<feature type="transmembrane region" description="Helical" evidence="2">
    <location>
        <begin position="348"/>
        <end position="366"/>
    </location>
</feature>
<dbReference type="OrthoDB" id="5146486at2"/>
<feature type="transmembrane region" description="Helical" evidence="2">
    <location>
        <begin position="74"/>
        <end position="92"/>
    </location>
</feature>
<organism evidence="3 4">
    <name type="scientific">Stappia indica</name>
    <dbReference type="NCBI Taxonomy" id="538381"/>
    <lineage>
        <taxon>Bacteria</taxon>
        <taxon>Pseudomonadati</taxon>
        <taxon>Pseudomonadota</taxon>
        <taxon>Alphaproteobacteria</taxon>
        <taxon>Hyphomicrobiales</taxon>
        <taxon>Stappiaceae</taxon>
        <taxon>Stappia</taxon>
    </lineage>
</organism>
<reference evidence="3 4" key="1">
    <citation type="submission" date="2019-12" db="EMBL/GenBank/DDBJ databases">
        <title>The genome of Stappia indica PHM037.</title>
        <authorList>
            <person name="Kacar D."/>
            <person name="Galan B."/>
            <person name="Canedo L."/>
            <person name="Rodriguez P."/>
            <person name="de la Calle F."/>
            <person name="Garcia J.L."/>
        </authorList>
    </citation>
    <scope>NUCLEOTIDE SEQUENCE [LARGE SCALE GENOMIC DNA]</scope>
    <source>
        <strain evidence="3 4">PHM037</strain>
    </source>
</reference>
<dbReference type="KEGG" id="siw:GH266_02210"/>
<name>A0A857C3H4_9HYPH</name>
<dbReference type="InterPro" id="IPR010266">
    <property type="entry name" value="NnrS"/>
</dbReference>
<dbReference type="AlphaFoldDB" id="A0A857C3H4"/>
<dbReference type="RefSeq" id="WP_158192437.1">
    <property type="nucleotide sequence ID" value="NZ_CP046908.1"/>
</dbReference>
<dbReference type="Proteomes" id="UP000435648">
    <property type="component" value="Chromosome"/>
</dbReference>
<feature type="transmembrane region" description="Helical" evidence="2">
    <location>
        <begin position="282"/>
        <end position="303"/>
    </location>
</feature>
<feature type="transmembrane region" description="Helical" evidence="2">
    <location>
        <begin position="227"/>
        <end position="246"/>
    </location>
</feature>
<gene>
    <name evidence="3" type="ORF">GH266_02210</name>
</gene>
<dbReference type="Pfam" id="PF05940">
    <property type="entry name" value="NnrS"/>
    <property type="match status" value="1"/>
</dbReference>
<protein>
    <submittedName>
        <fullName evidence="3">NnrS family protein</fullName>
    </submittedName>
</protein>
<sequence>MAPQTRPLSAATFPASPSPARARRPADGWWLAVAFRPLFFAAALQGAAAVPLWIWIYTAGVAEVAGLPAMTWHAHEMIFGFLPPIMAGYLLSATPNWSGRLPTAGRPLALLVGLWLAGRLVPLVAPLPLALAADAAFPLAVSALLIREMRLGRSGQSRHGLMLFPVLAVAALAHRLLGDDPAMAATMARTGIAVAALLIAAVGGRLVPSLTRNALAGRGAERVPAPYGRFDIFVLLATSLALPAWVLAPDALFSAALLAAAGLLQLARLLRWRGWLLRRGDILALHAGYAWLVAGLLLAAFSALPHFSVPADSALHALTAGAIGSMTLAVMSRLASTRGPGGHAGQRLCTLAVLAVNAGALLRVAAPVAPEHYLSLLGTGAGLWSLAYLLFAAAQISPLRVGKTN</sequence>
<feature type="region of interest" description="Disordered" evidence="1">
    <location>
        <begin position="1"/>
        <end position="22"/>
    </location>
</feature>
<feature type="transmembrane region" description="Helical" evidence="2">
    <location>
        <begin position="315"/>
        <end position="336"/>
    </location>
</feature>
<feature type="transmembrane region" description="Helical" evidence="2">
    <location>
        <begin position="29"/>
        <end position="54"/>
    </location>
</feature>
<feature type="transmembrane region" description="Helical" evidence="2">
    <location>
        <begin position="372"/>
        <end position="394"/>
    </location>
</feature>
<accession>A0A857C3H4</accession>
<evidence type="ECO:0000256" key="1">
    <source>
        <dbReference type="SAM" id="MobiDB-lite"/>
    </source>
</evidence>
<proteinExistence type="predicted"/>